<evidence type="ECO:0000256" key="1">
    <source>
        <dbReference type="SAM" id="MobiDB-lite"/>
    </source>
</evidence>
<dbReference type="Proteomes" id="UP001221898">
    <property type="component" value="Unassembled WGS sequence"/>
</dbReference>
<keyword evidence="3" id="KW-1185">Reference proteome</keyword>
<organism evidence="2 3">
    <name type="scientific">Aldrovandia affinis</name>
    <dbReference type="NCBI Taxonomy" id="143900"/>
    <lineage>
        <taxon>Eukaryota</taxon>
        <taxon>Metazoa</taxon>
        <taxon>Chordata</taxon>
        <taxon>Craniata</taxon>
        <taxon>Vertebrata</taxon>
        <taxon>Euteleostomi</taxon>
        <taxon>Actinopterygii</taxon>
        <taxon>Neopterygii</taxon>
        <taxon>Teleostei</taxon>
        <taxon>Notacanthiformes</taxon>
        <taxon>Halosauridae</taxon>
        <taxon>Aldrovandia</taxon>
    </lineage>
</organism>
<evidence type="ECO:0000313" key="3">
    <source>
        <dbReference type="Proteomes" id="UP001221898"/>
    </source>
</evidence>
<reference evidence="2" key="1">
    <citation type="journal article" date="2023" name="Science">
        <title>Genome structures resolve the early diversification of teleost fishes.</title>
        <authorList>
            <person name="Parey E."/>
            <person name="Louis A."/>
            <person name="Montfort J."/>
            <person name="Bouchez O."/>
            <person name="Roques C."/>
            <person name="Iampietro C."/>
            <person name="Lluch J."/>
            <person name="Castinel A."/>
            <person name="Donnadieu C."/>
            <person name="Desvignes T."/>
            <person name="Floi Bucao C."/>
            <person name="Jouanno E."/>
            <person name="Wen M."/>
            <person name="Mejri S."/>
            <person name="Dirks R."/>
            <person name="Jansen H."/>
            <person name="Henkel C."/>
            <person name="Chen W.J."/>
            <person name="Zahm M."/>
            <person name="Cabau C."/>
            <person name="Klopp C."/>
            <person name="Thompson A.W."/>
            <person name="Robinson-Rechavi M."/>
            <person name="Braasch I."/>
            <person name="Lecointre G."/>
            <person name="Bobe J."/>
            <person name="Postlethwait J.H."/>
            <person name="Berthelot C."/>
            <person name="Roest Crollius H."/>
            <person name="Guiguen Y."/>
        </authorList>
    </citation>
    <scope>NUCLEOTIDE SEQUENCE</scope>
    <source>
        <strain evidence="2">NC1722</strain>
    </source>
</reference>
<dbReference type="AlphaFoldDB" id="A0AAD7SZL4"/>
<sequence length="94" mass="10278">MASLPPKASSFVSQSRPNPSFLRSRSGGVDPLLRTDPLTCHSQRVCQAAGGRRHRMTRMSPASRPINFRARPPSDGRQEPPAFILLLPTLVSLS</sequence>
<feature type="region of interest" description="Disordered" evidence="1">
    <location>
        <begin position="1"/>
        <end position="35"/>
    </location>
</feature>
<dbReference type="EMBL" id="JAINUG010000024">
    <property type="protein sequence ID" value="KAJ8411037.1"/>
    <property type="molecule type" value="Genomic_DNA"/>
</dbReference>
<feature type="compositionally biased region" description="Polar residues" evidence="1">
    <location>
        <begin position="10"/>
        <end position="23"/>
    </location>
</feature>
<evidence type="ECO:0000313" key="2">
    <source>
        <dbReference type="EMBL" id="KAJ8411037.1"/>
    </source>
</evidence>
<protein>
    <submittedName>
        <fullName evidence="2">Uncharacterized protein</fullName>
    </submittedName>
</protein>
<gene>
    <name evidence="2" type="ORF">AAFF_G00180720</name>
</gene>
<name>A0AAD7SZL4_9TELE</name>
<feature type="region of interest" description="Disordered" evidence="1">
    <location>
        <begin position="48"/>
        <end position="80"/>
    </location>
</feature>
<comment type="caution">
    <text evidence="2">The sequence shown here is derived from an EMBL/GenBank/DDBJ whole genome shotgun (WGS) entry which is preliminary data.</text>
</comment>
<proteinExistence type="predicted"/>
<accession>A0AAD7SZL4</accession>